<evidence type="ECO:0000313" key="2">
    <source>
        <dbReference type="Proteomes" id="UP000026915"/>
    </source>
</evidence>
<sequence length="119" mass="12867">MESIPRKLFNLFSSLSPPTCLSLLPVVKLDNVVRQVNCPSPCGIYLNSGQLNISRCLRLIIFPMSLGNFTSLLQQSKSSVCKICNLATKLASATDLATSCIRSCILQLSILPKSSSFAS</sequence>
<gene>
    <name evidence="1" type="ORF">TCM_043245</name>
</gene>
<dbReference type="InParanoid" id="A0A061FNV7"/>
<dbReference type="Proteomes" id="UP000026915">
    <property type="component" value="Chromosome 10"/>
</dbReference>
<name>A0A061FNV7_THECC</name>
<keyword evidence="2" id="KW-1185">Reference proteome</keyword>
<dbReference type="AlphaFoldDB" id="A0A061FNV7"/>
<dbReference type="Gramene" id="EOY18741">
    <property type="protein sequence ID" value="EOY18741"/>
    <property type="gene ID" value="TCM_043245"/>
</dbReference>
<reference evidence="1 2" key="1">
    <citation type="journal article" date="2013" name="Genome Biol.">
        <title>The genome sequence of the most widely cultivated cacao type and its use to identify candidate genes regulating pod color.</title>
        <authorList>
            <person name="Motamayor J.C."/>
            <person name="Mockaitis K."/>
            <person name="Schmutz J."/>
            <person name="Haiminen N."/>
            <person name="Iii D.L."/>
            <person name="Cornejo O."/>
            <person name="Findley S.D."/>
            <person name="Zheng P."/>
            <person name="Utro F."/>
            <person name="Royaert S."/>
            <person name="Saski C."/>
            <person name="Jenkins J."/>
            <person name="Podicheti R."/>
            <person name="Zhao M."/>
            <person name="Scheffler B.E."/>
            <person name="Stack J.C."/>
            <person name="Feltus F.A."/>
            <person name="Mustiga G.M."/>
            <person name="Amores F."/>
            <person name="Phillips W."/>
            <person name="Marelli J.P."/>
            <person name="May G.D."/>
            <person name="Shapiro H."/>
            <person name="Ma J."/>
            <person name="Bustamante C.D."/>
            <person name="Schnell R.J."/>
            <person name="Main D."/>
            <person name="Gilbert D."/>
            <person name="Parida L."/>
            <person name="Kuhn D.N."/>
        </authorList>
    </citation>
    <scope>NUCLEOTIDE SEQUENCE [LARGE SCALE GENOMIC DNA]</scope>
    <source>
        <strain evidence="2">cv. Matina 1-6</strain>
    </source>
</reference>
<accession>A0A061FNV7</accession>
<organism evidence="1 2">
    <name type="scientific">Theobroma cacao</name>
    <name type="common">Cacao</name>
    <name type="synonym">Cocoa</name>
    <dbReference type="NCBI Taxonomy" id="3641"/>
    <lineage>
        <taxon>Eukaryota</taxon>
        <taxon>Viridiplantae</taxon>
        <taxon>Streptophyta</taxon>
        <taxon>Embryophyta</taxon>
        <taxon>Tracheophyta</taxon>
        <taxon>Spermatophyta</taxon>
        <taxon>Magnoliopsida</taxon>
        <taxon>eudicotyledons</taxon>
        <taxon>Gunneridae</taxon>
        <taxon>Pentapetalae</taxon>
        <taxon>rosids</taxon>
        <taxon>malvids</taxon>
        <taxon>Malvales</taxon>
        <taxon>Malvaceae</taxon>
        <taxon>Byttnerioideae</taxon>
        <taxon>Theobroma</taxon>
    </lineage>
</organism>
<evidence type="ECO:0000313" key="1">
    <source>
        <dbReference type="EMBL" id="EOY18741.1"/>
    </source>
</evidence>
<dbReference type="HOGENOM" id="CLU_2065737_0_0_1"/>
<proteinExistence type="predicted"/>
<protein>
    <submittedName>
        <fullName evidence="1">Uncharacterized protein</fullName>
    </submittedName>
</protein>
<dbReference type="EMBL" id="CM001888">
    <property type="protein sequence ID" value="EOY18741.1"/>
    <property type="molecule type" value="Genomic_DNA"/>
</dbReference>